<feature type="region of interest" description="Disordered" evidence="1">
    <location>
        <begin position="1"/>
        <end position="27"/>
    </location>
</feature>
<comment type="caution">
    <text evidence="3">The sequence shown here is derived from an EMBL/GenBank/DDBJ whole genome shotgun (WGS) entry which is preliminary data.</text>
</comment>
<organism evidence="3 4">
    <name type="scientific">Brachionus calyciflorus</name>
    <dbReference type="NCBI Taxonomy" id="104777"/>
    <lineage>
        <taxon>Eukaryota</taxon>
        <taxon>Metazoa</taxon>
        <taxon>Spiralia</taxon>
        <taxon>Gnathifera</taxon>
        <taxon>Rotifera</taxon>
        <taxon>Eurotatoria</taxon>
        <taxon>Monogononta</taxon>
        <taxon>Pseudotrocha</taxon>
        <taxon>Ploima</taxon>
        <taxon>Brachionidae</taxon>
        <taxon>Brachionus</taxon>
    </lineage>
</organism>
<dbReference type="AlphaFoldDB" id="A0A813VX49"/>
<name>A0A813VX49_9BILA</name>
<evidence type="ECO:0000259" key="2">
    <source>
        <dbReference type="PROSITE" id="PS50811"/>
    </source>
</evidence>
<evidence type="ECO:0000256" key="1">
    <source>
        <dbReference type="SAM" id="MobiDB-lite"/>
    </source>
</evidence>
<dbReference type="GO" id="GO:0043565">
    <property type="term" value="F:sequence-specific DNA binding"/>
    <property type="evidence" value="ECO:0007669"/>
    <property type="project" value="InterPro"/>
</dbReference>
<dbReference type="EMBL" id="CAJNOC010001198">
    <property type="protein sequence ID" value="CAF0843954.1"/>
    <property type="molecule type" value="Genomic_DNA"/>
</dbReference>
<evidence type="ECO:0000313" key="3">
    <source>
        <dbReference type="EMBL" id="CAF0843954.1"/>
    </source>
</evidence>
<gene>
    <name evidence="3" type="ORF">OXX778_LOCUS8602</name>
</gene>
<dbReference type="Pfam" id="PF03106">
    <property type="entry name" value="WRKY"/>
    <property type="match status" value="1"/>
</dbReference>
<proteinExistence type="predicted"/>
<protein>
    <recommendedName>
        <fullName evidence="2">WRKY domain-containing protein</fullName>
    </recommendedName>
</protein>
<dbReference type="Proteomes" id="UP000663879">
    <property type="component" value="Unassembled WGS sequence"/>
</dbReference>
<evidence type="ECO:0000313" key="4">
    <source>
        <dbReference type="Proteomes" id="UP000663879"/>
    </source>
</evidence>
<dbReference type="PROSITE" id="PS50811">
    <property type="entry name" value="WRKY"/>
    <property type="match status" value="1"/>
</dbReference>
<dbReference type="InterPro" id="IPR003657">
    <property type="entry name" value="WRKY_dom"/>
</dbReference>
<dbReference type="OrthoDB" id="10431025at2759"/>
<sequence length="188" mass="22009">MSDSETSSTSLLEPVNGLEQGQDTDEDCEELVVDSKKTRGKAKEYKEYQSFSNYSEALYAINDELDKIQDTTWAKKNLKVGKGAKSDKQFFKCSKCNIMLYIERPKTNSRVIIFIQDEPHNHETKKGIPDKTKQIIYTMYFEQKQQPKKIQRWLREHLDDGHVEVNSVQLNNLIQNEKKKEMIVLNWI</sequence>
<accession>A0A813VX49</accession>
<dbReference type="GO" id="GO:0003700">
    <property type="term" value="F:DNA-binding transcription factor activity"/>
    <property type="evidence" value="ECO:0007669"/>
    <property type="project" value="InterPro"/>
</dbReference>
<reference evidence="3" key="1">
    <citation type="submission" date="2021-02" db="EMBL/GenBank/DDBJ databases">
        <authorList>
            <person name="Nowell W R."/>
        </authorList>
    </citation>
    <scope>NUCLEOTIDE SEQUENCE</scope>
    <source>
        <strain evidence="3">Ploen Becks lab</strain>
    </source>
</reference>
<keyword evidence="4" id="KW-1185">Reference proteome</keyword>
<feature type="domain" description="WRKY" evidence="2">
    <location>
        <begin position="73"/>
        <end position="125"/>
    </location>
</feature>
<feature type="compositionally biased region" description="Low complexity" evidence="1">
    <location>
        <begin position="1"/>
        <end position="13"/>
    </location>
</feature>